<dbReference type="InterPro" id="IPR003439">
    <property type="entry name" value="ABC_transporter-like_ATP-bd"/>
</dbReference>
<protein>
    <submittedName>
        <fullName evidence="9">ATP-binding cassette domain-containing protein</fullName>
    </submittedName>
</protein>
<dbReference type="PANTHER" id="PTHR24221:SF654">
    <property type="entry name" value="ATP-BINDING CASSETTE SUB-FAMILY B MEMBER 6"/>
    <property type="match status" value="1"/>
</dbReference>
<dbReference type="PROSITE" id="PS50893">
    <property type="entry name" value="ABC_TRANSPORTER_2"/>
    <property type="match status" value="1"/>
</dbReference>
<keyword evidence="2 7" id="KW-0812">Transmembrane</keyword>
<evidence type="ECO:0000259" key="8">
    <source>
        <dbReference type="PROSITE" id="PS50893"/>
    </source>
</evidence>
<comment type="subcellular location">
    <subcellularLocation>
        <location evidence="1">Cell membrane</location>
        <topology evidence="1">Multi-pass membrane protein</topology>
    </subcellularLocation>
</comment>
<reference evidence="9" key="1">
    <citation type="submission" date="2023-04" db="EMBL/GenBank/DDBJ databases">
        <title>Comparative genomic analysis of Cohnella hashimotonis sp. nov., isolated from the International Space Station.</title>
        <authorList>
            <person name="Venkateswaran K."/>
            <person name="Simpson A."/>
        </authorList>
    </citation>
    <scope>NUCLEOTIDE SEQUENCE</scope>
    <source>
        <strain evidence="9">F6_2S_P_1</strain>
    </source>
</reference>
<dbReference type="Proteomes" id="UP001161691">
    <property type="component" value="Unassembled WGS sequence"/>
</dbReference>
<evidence type="ECO:0000256" key="3">
    <source>
        <dbReference type="ARBA" id="ARBA00022741"/>
    </source>
</evidence>
<evidence type="ECO:0000256" key="7">
    <source>
        <dbReference type="SAM" id="Phobius"/>
    </source>
</evidence>
<keyword evidence="6 7" id="KW-0472">Membrane</keyword>
<evidence type="ECO:0000256" key="1">
    <source>
        <dbReference type="ARBA" id="ARBA00004651"/>
    </source>
</evidence>
<dbReference type="SMART" id="SM00382">
    <property type="entry name" value="AAA"/>
    <property type="match status" value="1"/>
</dbReference>
<keyword evidence="10" id="KW-1185">Reference proteome</keyword>
<keyword evidence="5 7" id="KW-1133">Transmembrane helix</keyword>
<dbReference type="Gene3D" id="1.20.1560.10">
    <property type="entry name" value="ABC transporter type 1, transmembrane domain"/>
    <property type="match status" value="1"/>
</dbReference>
<name>A0ABT6TBZ1_9BACL</name>
<dbReference type="PANTHER" id="PTHR24221">
    <property type="entry name" value="ATP-BINDING CASSETTE SUB-FAMILY B"/>
    <property type="match status" value="1"/>
</dbReference>
<accession>A0ABT6TBZ1</accession>
<comment type="caution">
    <text evidence="9">The sequence shown here is derived from an EMBL/GenBank/DDBJ whole genome shotgun (WGS) entry which is preliminary data.</text>
</comment>
<dbReference type="InterPro" id="IPR017871">
    <property type="entry name" value="ABC_transporter-like_CS"/>
</dbReference>
<dbReference type="RefSeq" id="WP_282907363.1">
    <property type="nucleotide sequence ID" value="NZ_JAGRPV010000001.1"/>
</dbReference>
<keyword evidence="3" id="KW-0547">Nucleotide-binding</keyword>
<evidence type="ECO:0000256" key="4">
    <source>
        <dbReference type="ARBA" id="ARBA00022840"/>
    </source>
</evidence>
<gene>
    <name evidence="9" type="ORF">KB449_05260</name>
</gene>
<dbReference type="InterPro" id="IPR039421">
    <property type="entry name" value="Type_1_exporter"/>
</dbReference>
<dbReference type="InterPro" id="IPR003593">
    <property type="entry name" value="AAA+_ATPase"/>
</dbReference>
<evidence type="ECO:0000313" key="9">
    <source>
        <dbReference type="EMBL" id="MDI4644358.1"/>
    </source>
</evidence>
<dbReference type="InterPro" id="IPR036640">
    <property type="entry name" value="ABC1_TM_sf"/>
</dbReference>
<sequence length="599" mass="65387">MKKLARIALAAAASVWRIYRFDKAGVLLSVSVLAGNALQSYGTLAFTERTINAAIGGDTADFIAPLAALAGIQLLGAGLNAFSAYRTSRMHLAYANACELELIEETGALPLAEQEHPEYEERLTLRRFAATKPFEMYTQATQLLTKLATAMLGFRYLSGIHPAVGVFAFAVGCLKGGLSLMLVKRKTMLNGELQRASVRPSYLYGLLTASSAQKELTVHGSRPYFKGRWLSAKGVSDAILSRIQRMQLSAGFAGEAISVAGYAAAACAAAWTVRERGLGAGDFMAVTMAMSLISSNLSTVLQSWAGVAETYAYLSESKQKQRKQLSNLDHRHRPTVSAGHEDKPFVFNKRISIPALRYTYPNRDKPSLDTGEMQIRRGEKIAILGGNGSGKSTLLKIVLGLYVPEGAPVRYDNVPVDVIDRSSMFGRVHVLFQDFVRYQGTVRENMAAGQAAALEDDARLRNSLMMAGLGELEAGRGPDTPLGQIDGSSIYLSGGQWQKLALSRLFLQADAELVVLDEPTSALDPLSETALIDRIWELCADKTVLLVTHRVALARRADRVWVMEDGRIVEDGNHESLMALDGRYARVWLEQQELHNRPT</sequence>
<dbReference type="GO" id="GO:0005524">
    <property type="term" value="F:ATP binding"/>
    <property type="evidence" value="ECO:0007669"/>
    <property type="project" value="UniProtKB-KW"/>
</dbReference>
<dbReference type="SUPFAM" id="SSF90123">
    <property type="entry name" value="ABC transporter transmembrane region"/>
    <property type="match status" value="1"/>
</dbReference>
<evidence type="ECO:0000256" key="6">
    <source>
        <dbReference type="ARBA" id="ARBA00023136"/>
    </source>
</evidence>
<feature type="transmembrane region" description="Helical" evidence="7">
    <location>
        <begin position="62"/>
        <end position="82"/>
    </location>
</feature>
<dbReference type="InterPro" id="IPR027417">
    <property type="entry name" value="P-loop_NTPase"/>
</dbReference>
<feature type="domain" description="ABC transporter" evidence="8">
    <location>
        <begin position="351"/>
        <end position="590"/>
    </location>
</feature>
<keyword evidence="4 9" id="KW-0067">ATP-binding</keyword>
<dbReference type="EMBL" id="JAGRPV010000001">
    <property type="protein sequence ID" value="MDI4644358.1"/>
    <property type="molecule type" value="Genomic_DNA"/>
</dbReference>
<evidence type="ECO:0000313" key="10">
    <source>
        <dbReference type="Proteomes" id="UP001161691"/>
    </source>
</evidence>
<evidence type="ECO:0000256" key="2">
    <source>
        <dbReference type="ARBA" id="ARBA00022692"/>
    </source>
</evidence>
<dbReference type="Pfam" id="PF00005">
    <property type="entry name" value="ABC_tran"/>
    <property type="match status" value="1"/>
</dbReference>
<feature type="transmembrane region" description="Helical" evidence="7">
    <location>
        <begin position="163"/>
        <end position="183"/>
    </location>
</feature>
<organism evidence="9 10">
    <name type="scientific">Cohnella hashimotonis</name>
    <dbReference type="NCBI Taxonomy" id="2826895"/>
    <lineage>
        <taxon>Bacteria</taxon>
        <taxon>Bacillati</taxon>
        <taxon>Bacillota</taxon>
        <taxon>Bacilli</taxon>
        <taxon>Bacillales</taxon>
        <taxon>Paenibacillaceae</taxon>
        <taxon>Cohnella</taxon>
    </lineage>
</organism>
<proteinExistence type="predicted"/>
<dbReference type="Gene3D" id="3.40.50.300">
    <property type="entry name" value="P-loop containing nucleotide triphosphate hydrolases"/>
    <property type="match status" value="1"/>
</dbReference>
<dbReference type="SUPFAM" id="SSF52540">
    <property type="entry name" value="P-loop containing nucleoside triphosphate hydrolases"/>
    <property type="match status" value="1"/>
</dbReference>
<evidence type="ECO:0000256" key="5">
    <source>
        <dbReference type="ARBA" id="ARBA00022989"/>
    </source>
</evidence>
<dbReference type="PROSITE" id="PS00211">
    <property type="entry name" value="ABC_TRANSPORTER_1"/>
    <property type="match status" value="1"/>
</dbReference>